<dbReference type="PANTHER" id="PTHR42986:SF1">
    <property type="entry name" value="BENZALDEHYDE DEHYDROGENASE YFMT"/>
    <property type="match status" value="1"/>
</dbReference>
<dbReference type="InterPro" id="IPR029510">
    <property type="entry name" value="Ald_DH_CS_GLU"/>
</dbReference>
<dbReference type="SUPFAM" id="SSF53720">
    <property type="entry name" value="ALDH-like"/>
    <property type="match status" value="1"/>
</dbReference>
<organism evidence="7 8">
    <name type="scientific">Streptomyces cylindrosporus</name>
    <dbReference type="NCBI Taxonomy" id="2927583"/>
    <lineage>
        <taxon>Bacteria</taxon>
        <taxon>Bacillati</taxon>
        <taxon>Actinomycetota</taxon>
        <taxon>Actinomycetes</taxon>
        <taxon>Kitasatosporales</taxon>
        <taxon>Streptomycetaceae</taxon>
        <taxon>Streptomyces</taxon>
    </lineage>
</organism>
<sequence>MSALNLISLQGLIFSDGWRVPSGGEREVRNPADGSPVGRIGLGDATDVDRACAVAASAQPAWGLGPATRRKQVLLAAADALAEARAEVVATLVAETGSTRGKAEQEVTKSLDELTAAAALTDLPTGELLPHDTPGTLSMARRVPVGVVGVIAPWNAPLLLAMRSVAPALALGNAVVLKPDPKAAVSGGWVIARILEAAGLPTGVLHVVPGGPQTGEALVADPRVPVISFTGSSAAGRRVGAAAGALIKRAVLELGGNNPVLVLDDADLDAAVNNAAWGSFLHQGQICMATGRHLVHESLADAYVERITAKAEALRVGDPADPAVNIGPLISEDQAGRVEKIVDEAVSAGARLVSGGTRNGTFFTPTVLADVDPASLAFTEEIFGPVVAVTPFTDDDHAVALANAGEYGLSAAVHTRDFARGLALAGRIRAGMIHVNGQTINDAAHIPMGGMGGSGNGGRHGGHWNLDEFTHWQWVTASPTAPTYPI</sequence>
<dbReference type="PROSITE" id="PS00070">
    <property type="entry name" value="ALDEHYDE_DEHYDR_CYS"/>
    <property type="match status" value="1"/>
</dbReference>
<evidence type="ECO:0000256" key="3">
    <source>
        <dbReference type="ARBA" id="ARBA00023027"/>
    </source>
</evidence>
<evidence type="ECO:0000313" key="7">
    <source>
        <dbReference type="EMBL" id="MCI3273471.1"/>
    </source>
</evidence>
<reference evidence="7" key="1">
    <citation type="submission" date="2022-03" db="EMBL/GenBank/DDBJ databases">
        <title>Streptomyces 7R015 and 7R016 isolated from Barleria lupulina in Thailand.</title>
        <authorList>
            <person name="Kanchanasin P."/>
            <person name="Phongsopitanun W."/>
            <person name="Tanasupawat S."/>
        </authorList>
    </citation>
    <scope>NUCLEOTIDE SEQUENCE</scope>
    <source>
        <strain evidence="7">7R015</strain>
    </source>
</reference>
<dbReference type="Gene3D" id="3.40.309.10">
    <property type="entry name" value="Aldehyde Dehydrogenase, Chain A, domain 2"/>
    <property type="match status" value="1"/>
</dbReference>
<dbReference type="InterPro" id="IPR016163">
    <property type="entry name" value="Ald_DH_C"/>
</dbReference>
<proteinExistence type="inferred from homology"/>
<protein>
    <submittedName>
        <fullName evidence="7">Aldehyde dehydrogenase family protein</fullName>
    </submittedName>
</protein>
<dbReference type="EMBL" id="JALDAY010000006">
    <property type="protein sequence ID" value="MCI3273471.1"/>
    <property type="molecule type" value="Genomic_DNA"/>
</dbReference>
<dbReference type="InterPro" id="IPR016160">
    <property type="entry name" value="Ald_DH_CS_CYS"/>
</dbReference>
<dbReference type="Proteomes" id="UP001165269">
    <property type="component" value="Unassembled WGS sequence"/>
</dbReference>
<feature type="domain" description="Aldehyde dehydrogenase" evidence="6">
    <location>
        <begin position="21"/>
        <end position="475"/>
    </location>
</feature>
<evidence type="ECO:0000256" key="4">
    <source>
        <dbReference type="PROSITE-ProRule" id="PRU10007"/>
    </source>
</evidence>
<dbReference type="Gene3D" id="3.40.605.10">
    <property type="entry name" value="Aldehyde Dehydrogenase, Chain A, domain 1"/>
    <property type="match status" value="1"/>
</dbReference>
<dbReference type="InterPro" id="IPR016162">
    <property type="entry name" value="Ald_DH_N"/>
</dbReference>
<dbReference type="PANTHER" id="PTHR42986">
    <property type="entry name" value="BENZALDEHYDE DEHYDROGENASE YFMT"/>
    <property type="match status" value="1"/>
</dbReference>
<evidence type="ECO:0000313" key="8">
    <source>
        <dbReference type="Proteomes" id="UP001165269"/>
    </source>
</evidence>
<name>A0ABS9Y8B4_9ACTN</name>
<dbReference type="Pfam" id="PF00171">
    <property type="entry name" value="Aldedh"/>
    <property type="match status" value="1"/>
</dbReference>
<evidence type="ECO:0000256" key="5">
    <source>
        <dbReference type="RuleBase" id="RU003345"/>
    </source>
</evidence>
<evidence type="ECO:0000256" key="1">
    <source>
        <dbReference type="ARBA" id="ARBA00009986"/>
    </source>
</evidence>
<keyword evidence="2 5" id="KW-0560">Oxidoreductase</keyword>
<dbReference type="PROSITE" id="PS00687">
    <property type="entry name" value="ALDEHYDE_DEHYDR_GLU"/>
    <property type="match status" value="1"/>
</dbReference>
<evidence type="ECO:0000259" key="6">
    <source>
        <dbReference type="Pfam" id="PF00171"/>
    </source>
</evidence>
<keyword evidence="8" id="KW-1185">Reference proteome</keyword>
<comment type="caution">
    <text evidence="7">The sequence shown here is derived from an EMBL/GenBank/DDBJ whole genome shotgun (WGS) entry which is preliminary data.</text>
</comment>
<evidence type="ECO:0000256" key="2">
    <source>
        <dbReference type="ARBA" id="ARBA00023002"/>
    </source>
</evidence>
<feature type="active site" evidence="4">
    <location>
        <position position="253"/>
    </location>
</feature>
<accession>A0ABS9Y8B4</accession>
<keyword evidence="3" id="KW-0520">NAD</keyword>
<gene>
    <name evidence="7" type="ORF">MQP27_20445</name>
</gene>
<dbReference type="RefSeq" id="WP_242766731.1">
    <property type="nucleotide sequence ID" value="NZ_JALDAY010000006.1"/>
</dbReference>
<comment type="similarity">
    <text evidence="1 5">Belongs to the aldehyde dehydrogenase family.</text>
</comment>
<dbReference type="InterPro" id="IPR015590">
    <property type="entry name" value="Aldehyde_DH_dom"/>
</dbReference>
<dbReference type="InterPro" id="IPR016161">
    <property type="entry name" value="Ald_DH/histidinol_DH"/>
</dbReference>